<evidence type="ECO:0000313" key="8">
    <source>
        <dbReference type="Proteomes" id="UP000594638"/>
    </source>
</evidence>
<dbReference type="Gramene" id="OE9A033673T1">
    <property type="protein sequence ID" value="OE9A033673C1"/>
    <property type="gene ID" value="OE9A033673"/>
</dbReference>
<evidence type="ECO:0000256" key="3">
    <source>
        <dbReference type="ARBA" id="ARBA00022679"/>
    </source>
</evidence>
<keyword evidence="2" id="KW-0723">Serine/threonine-protein kinase</keyword>
<keyword evidence="4" id="KW-0547">Nucleotide-binding</keyword>
<dbReference type="GO" id="GO:0010468">
    <property type="term" value="P:regulation of gene expression"/>
    <property type="evidence" value="ECO:0007669"/>
    <property type="project" value="TreeGrafter"/>
</dbReference>
<proteinExistence type="predicted"/>
<dbReference type="InterPro" id="IPR050108">
    <property type="entry name" value="CDK"/>
</dbReference>
<evidence type="ECO:0000256" key="1">
    <source>
        <dbReference type="ARBA" id="ARBA00012425"/>
    </source>
</evidence>
<dbReference type="GO" id="GO:0007165">
    <property type="term" value="P:signal transduction"/>
    <property type="evidence" value="ECO:0007669"/>
    <property type="project" value="TreeGrafter"/>
</dbReference>
<sequence length="59" mass="6673">MGYIKPKIVTLWYRALEVLLGSTLYSYSPAVDMWSVGCVFAVHGSEGKLYLLEILSFKK</sequence>
<evidence type="ECO:0000313" key="7">
    <source>
        <dbReference type="EMBL" id="CAA3011820.1"/>
    </source>
</evidence>
<dbReference type="OrthoDB" id="1732493at2759"/>
<dbReference type="EC" id="2.7.11.22" evidence="1"/>
<dbReference type="Proteomes" id="UP000594638">
    <property type="component" value="Unassembled WGS sequence"/>
</dbReference>
<dbReference type="Gene3D" id="1.10.510.10">
    <property type="entry name" value="Transferase(Phosphotransferase) domain 1"/>
    <property type="match status" value="1"/>
</dbReference>
<dbReference type="InterPro" id="IPR011009">
    <property type="entry name" value="Kinase-like_dom_sf"/>
</dbReference>
<dbReference type="AlphaFoldDB" id="A0A8S0U0P2"/>
<dbReference type="GO" id="GO:0010389">
    <property type="term" value="P:regulation of G2/M transition of mitotic cell cycle"/>
    <property type="evidence" value="ECO:0007669"/>
    <property type="project" value="TreeGrafter"/>
</dbReference>
<keyword evidence="8" id="KW-1185">Reference proteome</keyword>
<reference evidence="7 8" key="1">
    <citation type="submission" date="2019-12" db="EMBL/GenBank/DDBJ databases">
        <authorList>
            <person name="Alioto T."/>
            <person name="Alioto T."/>
            <person name="Gomez Garrido J."/>
        </authorList>
    </citation>
    <scope>NUCLEOTIDE SEQUENCE [LARGE SCALE GENOMIC DNA]</scope>
</reference>
<dbReference type="GO" id="GO:0005737">
    <property type="term" value="C:cytoplasm"/>
    <property type="evidence" value="ECO:0007669"/>
    <property type="project" value="TreeGrafter"/>
</dbReference>
<dbReference type="GO" id="GO:0005634">
    <property type="term" value="C:nucleus"/>
    <property type="evidence" value="ECO:0007669"/>
    <property type="project" value="TreeGrafter"/>
</dbReference>
<dbReference type="GO" id="GO:0030332">
    <property type="term" value="F:cyclin binding"/>
    <property type="evidence" value="ECO:0007669"/>
    <property type="project" value="TreeGrafter"/>
</dbReference>
<accession>A0A8S0U0P2</accession>
<gene>
    <name evidence="7" type="ORF">OLEA9_A033673</name>
</gene>
<dbReference type="GO" id="GO:0005524">
    <property type="term" value="F:ATP binding"/>
    <property type="evidence" value="ECO:0007669"/>
    <property type="project" value="UniProtKB-KW"/>
</dbReference>
<dbReference type="PANTHER" id="PTHR24056">
    <property type="entry name" value="CELL DIVISION PROTEIN KINASE"/>
    <property type="match status" value="1"/>
</dbReference>
<evidence type="ECO:0000256" key="6">
    <source>
        <dbReference type="ARBA" id="ARBA00022840"/>
    </source>
</evidence>
<name>A0A8S0U0P2_OLEEU</name>
<evidence type="ECO:0000256" key="5">
    <source>
        <dbReference type="ARBA" id="ARBA00022777"/>
    </source>
</evidence>
<evidence type="ECO:0000256" key="4">
    <source>
        <dbReference type="ARBA" id="ARBA00022741"/>
    </source>
</evidence>
<protein>
    <recommendedName>
        <fullName evidence="1">cyclin-dependent kinase</fullName>
        <ecNumber evidence="1">2.7.11.22</ecNumber>
    </recommendedName>
</protein>
<keyword evidence="3" id="KW-0808">Transferase</keyword>
<keyword evidence="5 7" id="KW-0418">Kinase</keyword>
<dbReference type="GO" id="GO:0000307">
    <property type="term" value="C:cyclin-dependent protein kinase holoenzyme complex"/>
    <property type="evidence" value="ECO:0007669"/>
    <property type="project" value="TreeGrafter"/>
</dbReference>
<dbReference type="SUPFAM" id="SSF56112">
    <property type="entry name" value="Protein kinase-like (PK-like)"/>
    <property type="match status" value="1"/>
</dbReference>
<dbReference type="PANTHER" id="PTHR24056:SF254">
    <property type="entry name" value="CYCLIN-DEPENDENT KINASE 2"/>
    <property type="match status" value="1"/>
</dbReference>
<dbReference type="GO" id="GO:0000082">
    <property type="term" value="P:G1/S transition of mitotic cell cycle"/>
    <property type="evidence" value="ECO:0007669"/>
    <property type="project" value="TreeGrafter"/>
</dbReference>
<dbReference type="EMBL" id="CACTIH010007381">
    <property type="protein sequence ID" value="CAA3011820.1"/>
    <property type="molecule type" value="Genomic_DNA"/>
</dbReference>
<keyword evidence="6" id="KW-0067">ATP-binding</keyword>
<comment type="caution">
    <text evidence="7">The sequence shown here is derived from an EMBL/GenBank/DDBJ whole genome shotgun (WGS) entry which is preliminary data.</text>
</comment>
<evidence type="ECO:0000256" key="2">
    <source>
        <dbReference type="ARBA" id="ARBA00022527"/>
    </source>
</evidence>
<organism evidence="7 8">
    <name type="scientific">Olea europaea subsp. europaea</name>
    <dbReference type="NCBI Taxonomy" id="158383"/>
    <lineage>
        <taxon>Eukaryota</taxon>
        <taxon>Viridiplantae</taxon>
        <taxon>Streptophyta</taxon>
        <taxon>Embryophyta</taxon>
        <taxon>Tracheophyta</taxon>
        <taxon>Spermatophyta</taxon>
        <taxon>Magnoliopsida</taxon>
        <taxon>eudicotyledons</taxon>
        <taxon>Gunneridae</taxon>
        <taxon>Pentapetalae</taxon>
        <taxon>asterids</taxon>
        <taxon>lamiids</taxon>
        <taxon>Lamiales</taxon>
        <taxon>Oleaceae</taxon>
        <taxon>Oleeae</taxon>
        <taxon>Olea</taxon>
    </lineage>
</organism>
<dbReference type="GO" id="GO:0004693">
    <property type="term" value="F:cyclin-dependent protein serine/threonine kinase activity"/>
    <property type="evidence" value="ECO:0007669"/>
    <property type="project" value="UniProtKB-EC"/>
</dbReference>